<organism evidence="2 3">
    <name type="scientific">Cymbomonas tetramitiformis</name>
    <dbReference type="NCBI Taxonomy" id="36881"/>
    <lineage>
        <taxon>Eukaryota</taxon>
        <taxon>Viridiplantae</taxon>
        <taxon>Chlorophyta</taxon>
        <taxon>Pyramimonadophyceae</taxon>
        <taxon>Pyramimonadales</taxon>
        <taxon>Pyramimonadaceae</taxon>
        <taxon>Cymbomonas</taxon>
    </lineage>
</organism>
<name>A0AAE0F0F6_9CHLO</name>
<dbReference type="AlphaFoldDB" id="A0AAE0F0F6"/>
<keyword evidence="3" id="KW-1185">Reference proteome</keyword>
<dbReference type="EMBL" id="LGRX02029133">
    <property type="protein sequence ID" value="KAK3247223.1"/>
    <property type="molecule type" value="Genomic_DNA"/>
</dbReference>
<feature type="compositionally biased region" description="Basic and acidic residues" evidence="1">
    <location>
        <begin position="62"/>
        <end position="79"/>
    </location>
</feature>
<comment type="caution">
    <text evidence="2">The sequence shown here is derived from an EMBL/GenBank/DDBJ whole genome shotgun (WGS) entry which is preliminary data.</text>
</comment>
<gene>
    <name evidence="2" type="ORF">CYMTET_43280</name>
</gene>
<proteinExistence type="predicted"/>
<sequence length="91" mass="9854">MLYGIISGYFALQQQQQLKMRVLHGLRPPLQLLAAAEHDVVVQRYAALSGQLAGAAAQTSRGGEEIKESGDELPRREPGAEDGLDIKVTLL</sequence>
<dbReference type="Proteomes" id="UP001190700">
    <property type="component" value="Unassembled WGS sequence"/>
</dbReference>
<reference evidence="2 3" key="1">
    <citation type="journal article" date="2015" name="Genome Biol. Evol.">
        <title>Comparative Genomics of a Bacterivorous Green Alga Reveals Evolutionary Causalities and Consequences of Phago-Mixotrophic Mode of Nutrition.</title>
        <authorList>
            <person name="Burns J.A."/>
            <person name="Paasch A."/>
            <person name="Narechania A."/>
            <person name="Kim E."/>
        </authorList>
    </citation>
    <scope>NUCLEOTIDE SEQUENCE [LARGE SCALE GENOMIC DNA]</scope>
    <source>
        <strain evidence="2 3">PLY_AMNH</strain>
    </source>
</reference>
<evidence type="ECO:0000256" key="1">
    <source>
        <dbReference type="SAM" id="MobiDB-lite"/>
    </source>
</evidence>
<evidence type="ECO:0000313" key="2">
    <source>
        <dbReference type="EMBL" id="KAK3247223.1"/>
    </source>
</evidence>
<feature type="region of interest" description="Disordered" evidence="1">
    <location>
        <begin position="59"/>
        <end position="84"/>
    </location>
</feature>
<accession>A0AAE0F0F6</accession>
<protein>
    <submittedName>
        <fullName evidence="2">Uncharacterized protein</fullName>
    </submittedName>
</protein>
<evidence type="ECO:0000313" key="3">
    <source>
        <dbReference type="Proteomes" id="UP001190700"/>
    </source>
</evidence>